<comment type="caution">
    <text evidence="3">The sequence shown here is derived from an EMBL/GenBank/DDBJ whole genome shotgun (WGS) entry which is preliminary data.</text>
</comment>
<dbReference type="OrthoDB" id="671583at2"/>
<evidence type="ECO:0000256" key="2">
    <source>
        <dbReference type="SAM" id="SignalP"/>
    </source>
</evidence>
<dbReference type="SUPFAM" id="SSF48403">
    <property type="entry name" value="Ankyrin repeat"/>
    <property type="match status" value="1"/>
</dbReference>
<keyword evidence="4" id="KW-1185">Reference proteome</keyword>
<evidence type="ECO:0000313" key="4">
    <source>
        <dbReference type="Proteomes" id="UP000292120"/>
    </source>
</evidence>
<feature type="chain" id="PRO_5020644426" evidence="2">
    <location>
        <begin position="24"/>
        <end position="297"/>
    </location>
</feature>
<reference evidence="3 4" key="1">
    <citation type="submission" date="2019-02" db="EMBL/GenBank/DDBJ databases">
        <title>Aquabacterium sp. strain KMB7.</title>
        <authorList>
            <person name="Chen W.-M."/>
        </authorList>
    </citation>
    <scope>NUCLEOTIDE SEQUENCE [LARGE SCALE GENOMIC DNA]</scope>
    <source>
        <strain evidence="3 4">KMB7</strain>
    </source>
</reference>
<dbReference type="RefSeq" id="WP_130968729.1">
    <property type="nucleotide sequence ID" value="NZ_SIXI01000005.1"/>
</dbReference>
<dbReference type="Gene3D" id="1.25.40.20">
    <property type="entry name" value="Ankyrin repeat-containing domain"/>
    <property type="match status" value="3"/>
</dbReference>
<dbReference type="Proteomes" id="UP000292120">
    <property type="component" value="Unassembled WGS sequence"/>
</dbReference>
<sequence>MNPNRLLCLAACSMGMMGAVVQARSLALADPTPWSDFPAAAAPAPDALQGLAVHESFRAIVQEGPWRADHRPVQTAAEQRWMADLQAGRWAQALATLKSDHGMRLGVPDASGATGLGLAARAGQLDLVRELIRQGAPLDTPALHGLTPLAAAAAEGHDLVVHDLLRAGAQVNARTHQGQTPLHMAAEAGRSRTIALLLRHGAAPQALNKEGRMPLHQAAYRGHVQALQALVQAGQPLAVPDAHGLNAVHAAALGNQPDTVAWLRRQGVPVPSLLSQVLIDQMGACPPGLPACVQALP</sequence>
<feature type="repeat" description="ANK" evidence="1">
    <location>
        <begin position="210"/>
        <end position="242"/>
    </location>
</feature>
<feature type="repeat" description="ANK" evidence="1">
    <location>
        <begin position="144"/>
        <end position="176"/>
    </location>
</feature>
<proteinExistence type="predicted"/>
<accession>A0A4Q9GX82</accession>
<dbReference type="PROSITE" id="PS50088">
    <property type="entry name" value="ANK_REPEAT"/>
    <property type="match status" value="4"/>
</dbReference>
<name>A0A4Q9GX82_9BURK</name>
<feature type="repeat" description="ANK" evidence="1">
    <location>
        <begin position="111"/>
        <end position="143"/>
    </location>
</feature>
<evidence type="ECO:0000313" key="3">
    <source>
        <dbReference type="EMBL" id="TBO29434.1"/>
    </source>
</evidence>
<feature type="repeat" description="ANK" evidence="1">
    <location>
        <begin position="177"/>
        <end position="209"/>
    </location>
</feature>
<dbReference type="InterPro" id="IPR036770">
    <property type="entry name" value="Ankyrin_rpt-contain_sf"/>
</dbReference>
<dbReference type="Pfam" id="PF12796">
    <property type="entry name" value="Ank_2"/>
    <property type="match status" value="1"/>
</dbReference>
<keyword evidence="1" id="KW-0040">ANK repeat</keyword>
<protein>
    <submittedName>
        <fullName evidence="3">Ankyrin repeat domain-containing protein</fullName>
    </submittedName>
</protein>
<dbReference type="PANTHER" id="PTHR24183">
    <property type="entry name" value="FIBRONECTIN TYPE 3 AND ANKYRIN REPEAT DOMAINS PROTEIN 1"/>
    <property type="match status" value="1"/>
</dbReference>
<dbReference type="PROSITE" id="PS50297">
    <property type="entry name" value="ANK_REP_REGION"/>
    <property type="match status" value="4"/>
</dbReference>
<keyword evidence="2" id="KW-0732">Signal</keyword>
<dbReference type="EMBL" id="SIXI01000005">
    <property type="protein sequence ID" value="TBO29434.1"/>
    <property type="molecule type" value="Genomic_DNA"/>
</dbReference>
<dbReference type="InterPro" id="IPR002110">
    <property type="entry name" value="Ankyrin_rpt"/>
</dbReference>
<gene>
    <name evidence="3" type="ORF">EYS42_13620</name>
</gene>
<dbReference type="SMART" id="SM00248">
    <property type="entry name" value="ANK"/>
    <property type="match status" value="5"/>
</dbReference>
<organism evidence="3 4">
    <name type="scientific">Aquabacterium lacunae</name>
    <dbReference type="NCBI Taxonomy" id="2528630"/>
    <lineage>
        <taxon>Bacteria</taxon>
        <taxon>Pseudomonadati</taxon>
        <taxon>Pseudomonadota</taxon>
        <taxon>Betaproteobacteria</taxon>
        <taxon>Burkholderiales</taxon>
        <taxon>Aquabacterium</taxon>
    </lineage>
</organism>
<dbReference type="AlphaFoldDB" id="A0A4Q9GX82"/>
<dbReference type="PANTHER" id="PTHR24183:SF1">
    <property type="entry name" value="FIBRONECTIN TYPE 3 AND ANKYRIN REPEAT DOMAINS PROTEIN 1"/>
    <property type="match status" value="1"/>
</dbReference>
<feature type="signal peptide" evidence="2">
    <location>
        <begin position="1"/>
        <end position="23"/>
    </location>
</feature>
<evidence type="ECO:0000256" key="1">
    <source>
        <dbReference type="PROSITE-ProRule" id="PRU00023"/>
    </source>
</evidence>